<evidence type="ECO:0000313" key="1">
    <source>
        <dbReference type="EMBL" id="MCW3796377.1"/>
    </source>
</evidence>
<dbReference type="RefSeq" id="WP_264880134.1">
    <property type="nucleotide sequence ID" value="NZ_JAPDOB010000001.1"/>
</dbReference>
<organism evidence="1 2">
    <name type="scientific">Sphingomonas arvum</name>
    <dbReference type="NCBI Taxonomy" id="2992113"/>
    <lineage>
        <taxon>Bacteria</taxon>
        <taxon>Pseudomonadati</taxon>
        <taxon>Pseudomonadota</taxon>
        <taxon>Alphaproteobacteria</taxon>
        <taxon>Sphingomonadales</taxon>
        <taxon>Sphingomonadaceae</taxon>
        <taxon>Sphingomonas</taxon>
    </lineage>
</organism>
<accession>A0ABT3JBF7</accession>
<keyword evidence="2" id="KW-1185">Reference proteome</keyword>
<dbReference type="EMBL" id="JAPDOB010000001">
    <property type="protein sequence ID" value="MCW3796377.1"/>
    <property type="molecule type" value="Genomic_DNA"/>
</dbReference>
<gene>
    <name evidence="1" type="ORF">OMW55_00945</name>
</gene>
<sequence length="485" mass="55287">MYLPSGAFSPFPLSADTLPLPWIKVAPGAPYFVDEHGEAWTPIGQNDAISWPELEGLFRRRDLAGVERHLRWLKAHGVNCLRLMLEYAQVRHRYFERPAGRFVPAMVQLWDDLFAMCERLDMRILLTPVDTFWMWRHWKHLPWNQANGGPLRHMSEVLTCPATRQAIKDRFEFVIRRWGGSGVLFAWDLWNEIHPAQGGEQVDCWEEFVHDISTHVRGLETQLYGRSHPQTISIFGPELLLQPHHAPAMKETLFRHPDLDFASIHIYATGPIDNPKDTVLPALKMGEIVAESLAEIRDRRPFLDSEHGPIYNFINKKKTLPEPFDDEYFRHMSWAHLASGGAGGGMRWPNRHPHTLTSGMRRAQRAMADFLHAIDWTSFGRRNLSGQVKARHVHALACGDERQALVWLVRRDSIGSDGRLRRDAVPVETSFTVPGLAEGRYRVRGWDTERGEAVEDFTATTDGSGNLFVATAAFVTDRAFAITPA</sequence>
<evidence type="ECO:0000313" key="2">
    <source>
        <dbReference type="Proteomes" id="UP001526246"/>
    </source>
</evidence>
<comment type="caution">
    <text evidence="1">The sequence shown here is derived from an EMBL/GenBank/DDBJ whole genome shotgun (WGS) entry which is preliminary data.</text>
</comment>
<dbReference type="Proteomes" id="UP001526246">
    <property type="component" value="Unassembled WGS sequence"/>
</dbReference>
<name>A0ABT3JBF7_9SPHN</name>
<proteinExistence type="predicted"/>
<evidence type="ECO:0008006" key="3">
    <source>
        <dbReference type="Google" id="ProtNLM"/>
    </source>
</evidence>
<dbReference type="InterPro" id="IPR017853">
    <property type="entry name" value="GH"/>
</dbReference>
<dbReference type="Gene3D" id="3.20.20.80">
    <property type="entry name" value="Glycosidases"/>
    <property type="match status" value="1"/>
</dbReference>
<dbReference type="SUPFAM" id="SSF51445">
    <property type="entry name" value="(Trans)glycosidases"/>
    <property type="match status" value="1"/>
</dbReference>
<reference evidence="1 2" key="1">
    <citation type="submission" date="2022-10" db="EMBL/GenBank/DDBJ databases">
        <title>Sphingomonas sp.</title>
        <authorList>
            <person name="Jin C."/>
        </authorList>
    </citation>
    <scope>NUCLEOTIDE SEQUENCE [LARGE SCALE GENOMIC DNA]</scope>
    <source>
        <strain evidence="1 2">BN140010</strain>
    </source>
</reference>
<protein>
    <recommendedName>
        <fullName evidence="3">Mannan endo-1,4-beta-mannosidase</fullName>
    </recommendedName>
</protein>